<evidence type="ECO:0000256" key="1">
    <source>
        <dbReference type="SAM" id="SignalP"/>
    </source>
</evidence>
<reference evidence="2 3" key="1">
    <citation type="submission" date="2018-11" db="EMBL/GenBank/DDBJ databases">
        <authorList>
            <consortium name="Pathogen Informatics"/>
        </authorList>
    </citation>
    <scope>NUCLEOTIDE SEQUENCE [LARGE SCALE GENOMIC DNA]</scope>
</reference>
<proteinExistence type="predicted"/>
<gene>
    <name evidence="2" type="ORF">SVUK_LOCUS6376</name>
</gene>
<evidence type="ECO:0000313" key="2">
    <source>
        <dbReference type="EMBL" id="VDM71378.1"/>
    </source>
</evidence>
<evidence type="ECO:0000313" key="3">
    <source>
        <dbReference type="Proteomes" id="UP000270094"/>
    </source>
</evidence>
<keyword evidence="1" id="KW-0732">Signal</keyword>
<protein>
    <submittedName>
        <fullName evidence="2">Uncharacterized protein</fullName>
    </submittedName>
</protein>
<name>A0A3P7KVJ0_STRVU</name>
<organism evidence="2 3">
    <name type="scientific">Strongylus vulgaris</name>
    <name type="common">Blood worm</name>
    <dbReference type="NCBI Taxonomy" id="40348"/>
    <lineage>
        <taxon>Eukaryota</taxon>
        <taxon>Metazoa</taxon>
        <taxon>Ecdysozoa</taxon>
        <taxon>Nematoda</taxon>
        <taxon>Chromadorea</taxon>
        <taxon>Rhabditida</taxon>
        <taxon>Rhabditina</taxon>
        <taxon>Rhabditomorpha</taxon>
        <taxon>Strongyloidea</taxon>
        <taxon>Strongylidae</taxon>
        <taxon>Strongylus</taxon>
    </lineage>
</organism>
<feature type="signal peptide" evidence="1">
    <location>
        <begin position="1"/>
        <end position="19"/>
    </location>
</feature>
<dbReference type="Proteomes" id="UP000270094">
    <property type="component" value="Unassembled WGS sequence"/>
</dbReference>
<feature type="chain" id="PRO_5017963774" evidence="1">
    <location>
        <begin position="20"/>
        <end position="73"/>
    </location>
</feature>
<dbReference type="EMBL" id="UYYB01020164">
    <property type="protein sequence ID" value="VDM71378.1"/>
    <property type="molecule type" value="Genomic_DNA"/>
</dbReference>
<keyword evidence="3" id="KW-1185">Reference proteome</keyword>
<sequence length="73" mass="7724">MRSLYVLLLVAVCIATVAAQWGNGPYYGGGMRGPYGGRGMYGRQAYGMRSPYGGGMNPMQGAMMGAMMGMMRG</sequence>
<accession>A0A3P7KVJ0</accession>
<dbReference type="AlphaFoldDB" id="A0A3P7KVJ0"/>